<keyword evidence="3" id="KW-1185">Reference proteome</keyword>
<gene>
    <name evidence="2" type="ORF">PCOR1329_LOCUS54010</name>
</gene>
<organism evidence="2 3">
    <name type="scientific">Prorocentrum cordatum</name>
    <dbReference type="NCBI Taxonomy" id="2364126"/>
    <lineage>
        <taxon>Eukaryota</taxon>
        <taxon>Sar</taxon>
        <taxon>Alveolata</taxon>
        <taxon>Dinophyceae</taxon>
        <taxon>Prorocentrales</taxon>
        <taxon>Prorocentraceae</taxon>
        <taxon>Prorocentrum</taxon>
    </lineage>
</organism>
<evidence type="ECO:0000256" key="1">
    <source>
        <dbReference type="SAM" id="MobiDB-lite"/>
    </source>
</evidence>
<proteinExistence type="predicted"/>
<evidence type="ECO:0000313" key="2">
    <source>
        <dbReference type="EMBL" id="CAK0866973.1"/>
    </source>
</evidence>
<sequence length="103" mass="11093">MIGVSGGRRLAVSGDEEEVGAGRYAYKKVEEFPCGPGIESSRLSEVREWCEKLGAKSDPRAGRKRVIRSYANKVGGEKRELLKRRMPASASSAPGKRARAAGA</sequence>
<evidence type="ECO:0000313" key="3">
    <source>
        <dbReference type="Proteomes" id="UP001189429"/>
    </source>
</evidence>
<feature type="region of interest" description="Disordered" evidence="1">
    <location>
        <begin position="78"/>
        <end position="103"/>
    </location>
</feature>
<protein>
    <submittedName>
        <fullName evidence="2">Uncharacterized protein</fullName>
    </submittedName>
</protein>
<comment type="caution">
    <text evidence="2">The sequence shown here is derived from an EMBL/GenBank/DDBJ whole genome shotgun (WGS) entry which is preliminary data.</text>
</comment>
<dbReference type="EMBL" id="CAUYUJ010016593">
    <property type="protein sequence ID" value="CAK0866973.1"/>
    <property type="molecule type" value="Genomic_DNA"/>
</dbReference>
<accession>A0ABN9V3A0</accession>
<reference evidence="2" key="1">
    <citation type="submission" date="2023-10" db="EMBL/GenBank/DDBJ databases">
        <authorList>
            <person name="Chen Y."/>
            <person name="Shah S."/>
            <person name="Dougan E. K."/>
            <person name="Thang M."/>
            <person name="Chan C."/>
        </authorList>
    </citation>
    <scope>NUCLEOTIDE SEQUENCE [LARGE SCALE GENOMIC DNA]</scope>
</reference>
<dbReference type="Proteomes" id="UP001189429">
    <property type="component" value="Unassembled WGS sequence"/>
</dbReference>
<name>A0ABN9V3A0_9DINO</name>